<evidence type="ECO:0000313" key="2">
    <source>
        <dbReference type="EMBL" id="KAJ1127212.1"/>
    </source>
</evidence>
<dbReference type="AlphaFoldDB" id="A0AAV7PFX9"/>
<reference evidence="2" key="1">
    <citation type="journal article" date="2022" name="bioRxiv">
        <title>Sequencing and chromosome-scale assembly of the giantPleurodeles waltlgenome.</title>
        <authorList>
            <person name="Brown T."/>
            <person name="Elewa A."/>
            <person name="Iarovenko S."/>
            <person name="Subramanian E."/>
            <person name="Araus A.J."/>
            <person name="Petzold A."/>
            <person name="Susuki M."/>
            <person name="Suzuki K.-i.T."/>
            <person name="Hayashi T."/>
            <person name="Toyoda A."/>
            <person name="Oliveira C."/>
            <person name="Osipova E."/>
            <person name="Leigh N.D."/>
            <person name="Simon A."/>
            <person name="Yun M.H."/>
        </authorList>
    </citation>
    <scope>NUCLEOTIDE SEQUENCE</scope>
    <source>
        <strain evidence="2">20211129_DDA</strain>
        <tissue evidence="2">Liver</tissue>
    </source>
</reference>
<gene>
    <name evidence="2" type="ORF">NDU88_005615</name>
</gene>
<accession>A0AAV7PFX9</accession>
<keyword evidence="3" id="KW-1185">Reference proteome</keyword>
<evidence type="ECO:0000256" key="1">
    <source>
        <dbReference type="SAM" id="MobiDB-lite"/>
    </source>
</evidence>
<dbReference type="EMBL" id="JANPWB010000011">
    <property type="protein sequence ID" value="KAJ1127212.1"/>
    <property type="molecule type" value="Genomic_DNA"/>
</dbReference>
<feature type="compositionally biased region" description="Polar residues" evidence="1">
    <location>
        <begin position="64"/>
        <end position="78"/>
    </location>
</feature>
<proteinExistence type="predicted"/>
<organism evidence="2 3">
    <name type="scientific">Pleurodeles waltl</name>
    <name type="common">Iberian ribbed newt</name>
    <dbReference type="NCBI Taxonomy" id="8319"/>
    <lineage>
        <taxon>Eukaryota</taxon>
        <taxon>Metazoa</taxon>
        <taxon>Chordata</taxon>
        <taxon>Craniata</taxon>
        <taxon>Vertebrata</taxon>
        <taxon>Euteleostomi</taxon>
        <taxon>Amphibia</taxon>
        <taxon>Batrachia</taxon>
        <taxon>Caudata</taxon>
        <taxon>Salamandroidea</taxon>
        <taxon>Salamandridae</taxon>
        <taxon>Pleurodelinae</taxon>
        <taxon>Pleurodeles</taxon>
    </lineage>
</organism>
<comment type="caution">
    <text evidence="2">The sequence shown here is derived from an EMBL/GenBank/DDBJ whole genome shotgun (WGS) entry which is preliminary data.</text>
</comment>
<name>A0AAV7PFX9_PLEWA</name>
<feature type="region of interest" description="Disordered" evidence="1">
    <location>
        <begin position="50"/>
        <end position="89"/>
    </location>
</feature>
<dbReference type="Proteomes" id="UP001066276">
    <property type="component" value="Chromosome 7"/>
</dbReference>
<evidence type="ECO:0000313" key="3">
    <source>
        <dbReference type="Proteomes" id="UP001066276"/>
    </source>
</evidence>
<sequence>MFRVSSGQRAYRFSKAASAPFRAQQDRLRRCHLHRKASSLSAPLTLARLPRHLRPSGRAPPCTSAPSTLSDSGPSETQLPVPPTEQDLQTPTAKAAATAPSLLTLYGHSVVAIHGVARTIEAPSKRVLFGSVQVSCRAQLLQQCSGTLAGILRPVRESSWMRWLSLCP</sequence>
<protein>
    <submittedName>
        <fullName evidence="2">Uncharacterized protein</fullName>
    </submittedName>
</protein>